<evidence type="ECO:0000313" key="10">
    <source>
        <dbReference type="EMBL" id="SEG57992.1"/>
    </source>
</evidence>
<keyword evidence="4" id="KW-0800">Toxin</keyword>
<feature type="region of interest" description="Disordered" evidence="8">
    <location>
        <begin position="472"/>
        <end position="526"/>
    </location>
</feature>
<dbReference type="PRINTS" id="PR01488">
    <property type="entry name" value="RTXTOXINA"/>
</dbReference>
<dbReference type="SUPFAM" id="SSF51695">
    <property type="entry name" value="PLC-like phosphodiesterases"/>
    <property type="match status" value="1"/>
</dbReference>
<dbReference type="OrthoDB" id="8160693at2"/>
<dbReference type="InterPro" id="IPR050557">
    <property type="entry name" value="RTX_toxin/Mannuronan_C5-epim"/>
</dbReference>
<proteinExistence type="predicted"/>
<accession>A0A1H6BBF8</accession>
<dbReference type="Proteomes" id="UP000236743">
    <property type="component" value="Unassembled WGS sequence"/>
</dbReference>
<evidence type="ECO:0000256" key="8">
    <source>
        <dbReference type="SAM" id="MobiDB-lite"/>
    </source>
</evidence>
<dbReference type="AlphaFoldDB" id="A0A1H6BBF8"/>
<dbReference type="InterPro" id="IPR001343">
    <property type="entry name" value="Hemolysn_Ca-bd"/>
</dbReference>
<dbReference type="GO" id="GO:0008081">
    <property type="term" value="F:phosphoric diester hydrolase activity"/>
    <property type="evidence" value="ECO:0007669"/>
    <property type="project" value="InterPro"/>
</dbReference>
<organism evidence="10 11">
    <name type="scientific">Bosea lathyri</name>
    <dbReference type="NCBI Taxonomy" id="1036778"/>
    <lineage>
        <taxon>Bacteria</taxon>
        <taxon>Pseudomonadati</taxon>
        <taxon>Pseudomonadota</taxon>
        <taxon>Alphaproteobacteria</taxon>
        <taxon>Hyphomicrobiales</taxon>
        <taxon>Boseaceae</taxon>
        <taxon>Bosea</taxon>
    </lineage>
</organism>
<keyword evidence="3" id="KW-0964">Secreted</keyword>
<keyword evidence="6" id="KW-0843">Virulence</keyword>
<dbReference type="GO" id="GO:0006629">
    <property type="term" value="P:lipid metabolic process"/>
    <property type="evidence" value="ECO:0007669"/>
    <property type="project" value="InterPro"/>
</dbReference>
<dbReference type="GO" id="GO:0016020">
    <property type="term" value="C:membrane"/>
    <property type="evidence" value="ECO:0007669"/>
    <property type="project" value="UniProtKB-SubCell"/>
</dbReference>
<keyword evidence="11" id="KW-1185">Reference proteome</keyword>
<evidence type="ECO:0000256" key="5">
    <source>
        <dbReference type="ARBA" id="ARBA00022737"/>
    </source>
</evidence>
<sequence length="873" mass="90311">MSENSNTMTKAPLIIAHRGASAYRPEHTLEAYKLAIEQGADVIEPDMVVTKDGQLIARHENLLDGTTDVKDRAEFKHLYTTKDIDGQMVSGWFAEDFTLAEIKTLYARERIPGTRPESAAFNDQFRIPTIEEVIALVKQVEADTGRKIAIAPETKHPTHFMYSGKYIDGSYINVDMSKLLVDKLVQSGLTDRDRVYIQSFDVLNLIQLGTDIMPKAGVDFKLVQLIGGAADIAFHFNPENAALGANPALYKDFAFPLTRASATNSDLLQPEAMKAMKALYADVYSPWTGYILPRQGVSPAVDADGNGKAEVRSKVNGLIDLPKMARDAGLEVILWTLRTEESFMALNPDGTVQLPVEEFVKLFDLGLDAVFTDSPDIGRAIADQYKAGDGAIAARNTRGGNDILVRDADGLTEAKGTGARDLAVYYGDGIIELPANVEDLRLNGISDTEVVGNALDNVILGNVGDNTVLAGAGNDTVDGGKGDDELDGGDGNDMLRGGDGDDIVKGGAGDDTLSGGIGDDELDGGEGVDTVDYADDKSGVTVDLVAGKTLGNESGEDDLVSIENVIGGAGDDVLVGDDAANRLQGGLGKDVLKGGAGDDMLDGGADNDTLEGGAGDDVILAGLGDDIIDGGEGFDTLDLSAATGPVSVDLKAGKIAGAGIGNDTVRGIEKLAFGATDDVVSGGDGVDAFDGGAGNDKLNGGAGNDNLWGGAGNDTIDGGSNDDLLVGGLGNDKLRAGSGNDVVEGGAGNDVIDAGSGDDKVFGGEGDDVIDAGSGADRIEGGAGNDVLDGGSGQDAFVFGAGFGKDTVRDFRLSGANADVLEFSAAVFADFNAAIAAGQQIGADTVLTVDADTMLTLKGIQLTSLAQDDFRFV</sequence>
<dbReference type="RefSeq" id="WP_103873693.1">
    <property type="nucleotide sequence ID" value="NZ_FNUY01000007.1"/>
</dbReference>
<evidence type="ECO:0000256" key="3">
    <source>
        <dbReference type="ARBA" id="ARBA00022525"/>
    </source>
</evidence>
<gene>
    <name evidence="10" type="ORF">SAMN04488115_10774</name>
</gene>
<feature type="domain" description="GP-PDE" evidence="9">
    <location>
        <begin position="12"/>
        <end position="313"/>
    </location>
</feature>
<dbReference type="InterPro" id="IPR011049">
    <property type="entry name" value="Serralysin-like_metalloprot_C"/>
</dbReference>
<evidence type="ECO:0000259" key="9">
    <source>
        <dbReference type="PROSITE" id="PS51704"/>
    </source>
</evidence>
<dbReference type="PANTHER" id="PTHR38340:SF1">
    <property type="entry name" value="S-LAYER PROTEIN"/>
    <property type="match status" value="1"/>
</dbReference>
<dbReference type="InterPro" id="IPR030395">
    <property type="entry name" value="GP_PDE_dom"/>
</dbReference>
<dbReference type="GO" id="GO:0005576">
    <property type="term" value="C:extracellular region"/>
    <property type="evidence" value="ECO:0007669"/>
    <property type="project" value="UniProtKB-SubCell"/>
</dbReference>
<reference evidence="10 11" key="1">
    <citation type="submission" date="2016-10" db="EMBL/GenBank/DDBJ databases">
        <authorList>
            <person name="de Groot N.N."/>
        </authorList>
    </citation>
    <scope>NUCLEOTIDE SEQUENCE [LARGE SCALE GENOMIC DNA]</scope>
    <source>
        <strain evidence="10 11">DSM 26656</strain>
    </source>
</reference>
<protein>
    <submittedName>
        <fullName evidence="10">Glycerophosphoryl diester phosphodiesterase</fullName>
    </submittedName>
</protein>
<evidence type="ECO:0000256" key="4">
    <source>
        <dbReference type="ARBA" id="ARBA00022656"/>
    </source>
</evidence>
<dbReference type="GO" id="GO:0090729">
    <property type="term" value="F:toxin activity"/>
    <property type="evidence" value="ECO:0007669"/>
    <property type="project" value="UniProtKB-KW"/>
</dbReference>
<dbReference type="SUPFAM" id="SSF51120">
    <property type="entry name" value="beta-Roll"/>
    <property type="match status" value="4"/>
</dbReference>
<dbReference type="InterPro" id="IPR017946">
    <property type="entry name" value="PLC-like_Pdiesterase_TIM-brl"/>
</dbReference>
<dbReference type="Pfam" id="PF03009">
    <property type="entry name" value="GDPD"/>
    <property type="match status" value="1"/>
</dbReference>
<keyword evidence="5" id="KW-0677">Repeat</keyword>
<dbReference type="EMBL" id="FNUY01000007">
    <property type="protein sequence ID" value="SEG57992.1"/>
    <property type="molecule type" value="Genomic_DNA"/>
</dbReference>
<dbReference type="PROSITE" id="PS51704">
    <property type="entry name" value="GP_PDE"/>
    <property type="match status" value="1"/>
</dbReference>
<evidence type="ECO:0000256" key="1">
    <source>
        <dbReference type="ARBA" id="ARBA00004370"/>
    </source>
</evidence>
<evidence type="ECO:0000256" key="6">
    <source>
        <dbReference type="ARBA" id="ARBA00023026"/>
    </source>
</evidence>
<dbReference type="Pfam" id="PF00353">
    <property type="entry name" value="HemolysinCabind"/>
    <property type="match status" value="8"/>
</dbReference>
<evidence type="ECO:0000256" key="7">
    <source>
        <dbReference type="ARBA" id="ARBA00023136"/>
    </source>
</evidence>
<keyword evidence="7" id="KW-0472">Membrane</keyword>
<dbReference type="GO" id="GO:0005509">
    <property type="term" value="F:calcium ion binding"/>
    <property type="evidence" value="ECO:0007669"/>
    <property type="project" value="InterPro"/>
</dbReference>
<dbReference type="Gene3D" id="3.20.20.190">
    <property type="entry name" value="Phosphatidylinositol (PI) phosphodiesterase"/>
    <property type="match status" value="1"/>
</dbReference>
<dbReference type="PROSITE" id="PS00330">
    <property type="entry name" value="HEMOLYSIN_CALCIUM"/>
    <property type="match status" value="4"/>
</dbReference>
<name>A0A1H6BBF8_9HYPH</name>
<dbReference type="PRINTS" id="PR00313">
    <property type="entry name" value="CABNDNGRPT"/>
</dbReference>
<dbReference type="InterPro" id="IPR018511">
    <property type="entry name" value="Hemolysin-typ_Ca-bd_CS"/>
</dbReference>
<dbReference type="PANTHER" id="PTHR38340">
    <property type="entry name" value="S-LAYER PROTEIN"/>
    <property type="match status" value="1"/>
</dbReference>
<dbReference type="InterPro" id="IPR003995">
    <property type="entry name" value="RTX_toxin_determinant-A"/>
</dbReference>
<evidence type="ECO:0000313" key="11">
    <source>
        <dbReference type="Proteomes" id="UP000236743"/>
    </source>
</evidence>
<dbReference type="Gene3D" id="2.150.10.10">
    <property type="entry name" value="Serralysin-like metalloprotease, C-terminal"/>
    <property type="match status" value="4"/>
</dbReference>
<comment type="subcellular location">
    <subcellularLocation>
        <location evidence="1">Membrane</location>
    </subcellularLocation>
    <subcellularLocation>
        <location evidence="2">Secreted</location>
    </subcellularLocation>
</comment>
<evidence type="ECO:0000256" key="2">
    <source>
        <dbReference type="ARBA" id="ARBA00004613"/>
    </source>
</evidence>